<dbReference type="EnsemblPlants" id="Ma02_t23930.1">
    <property type="protein sequence ID" value="Ma02_p23930.1"/>
    <property type="gene ID" value="Ma02_g23930"/>
</dbReference>
<dbReference type="AlphaFoldDB" id="A0A804I690"/>
<evidence type="ECO:0000313" key="1">
    <source>
        <dbReference type="EnsemblPlants" id="Ma02_p23930.1"/>
    </source>
</evidence>
<protein>
    <submittedName>
        <fullName evidence="1">Uncharacterized protein</fullName>
    </submittedName>
</protein>
<proteinExistence type="predicted"/>
<dbReference type="Proteomes" id="UP000012960">
    <property type="component" value="Unplaced"/>
</dbReference>
<accession>A0A804I690</accession>
<sequence>MLATLRSRFHLLPFVNFSLK</sequence>
<organism evidence="1 2">
    <name type="scientific">Musa acuminata subsp. malaccensis</name>
    <name type="common">Wild banana</name>
    <name type="synonym">Musa malaccensis</name>
    <dbReference type="NCBI Taxonomy" id="214687"/>
    <lineage>
        <taxon>Eukaryota</taxon>
        <taxon>Viridiplantae</taxon>
        <taxon>Streptophyta</taxon>
        <taxon>Embryophyta</taxon>
        <taxon>Tracheophyta</taxon>
        <taxon>Spermatophyta</taxon>
        <taxon>Magnoliopsida</taxon>
        <taxon>Liliopsida</taxon>
        <taxon>Zingiberales</taxon>
        <taxon>Musaceae</taxon>
        <taxon>Musa</taxon>
    </lineage>
</organism>
<dbReference type="InParanoid" id="A0A804I690"/>
<reference evidence="1" key="1">
    <citation type="submission" date="2021-05" db="UniProtKB">
        <authorList>
            <consortium name="EnsemblPlants"/>
        </authorList>
    </citation>
    <scope>IDENTIFICATION</scope>
    <source>
        <strain evidence="1">subsp. malaccensis</strain>
    </source>
</reference>
<keyword evidence="2" id="KW-1185">Reference proteome</keyword>
<dbReference type="Gramene" id="Ma02_t23930.1">
    <property type="protein sequence ID" value="Ma02_p23930.1"/>
    <property type="gene ID" value="Ma02_g23930"/>
</dbReference>
<name>A0A804I690_MUSAM</name>
<evidence type="ECO:0000313" key="2">
    <source>
        <dbReference type="Proteomes" id="UP000012960"/>
    </source>
</evidence>